<evidence type="ECO:0000313" key="4">
    <source>
        <dbReference type="Proteomes" id="UP000191257"/>
    </source>
</evidence>
<dbReference type="SFLD" id="SFLDS00003">
    <property type="entry name" value="Haloacid_Dehalogenase"/>
    <property type="match status" value="1"/>
</dbReference>
<keyword evidence="1 2" id="KW-0732">Signal</keyword>
<dbReference type="AlphaFoldDB" id="A0A1V0GRT7"/>
<dbReference type="InterPro" id="IPR006423">
    <property type="entry name" value="Lipo_e_P4"/>
</dbReference>
<evidence type="ECO:0000313" key="3">
    <source>
        <dbReference type="EMBL" id="ARC36564.1"/>
    </source>
</evidence>
<dbReference type="Pfam" id="PF03767">
    <property type="entry name" value="Acid_phosphat_B"/>
    <property type="match status" value="1"/>
</dbReference>
<dbReference type="EMBL" id="CP020442">
    <property type="protein sequence ID" value="ARC36564.1"/>
    <property type="molecule type" value="Genomic_DNA"/>
</dbReference>
<evidence type="ECO:0000256" key="2">
    <source>
        <dbReference type="SAM" id="SignalP"/>
    </source>
</evidence>
<dbReference type="RefSeq" id="WP_080621235.1">
    <property type="nucleotide sequence ID" value="NZ_CAWMZI010000001.1"/>
</dbReference>
<dbReference type="PANTHER" id="PTHR31284">
    <property type="entry name" value="ACID PHOSPHATASE-LIKE PROTEIN"/>
    <property type="match status" value="1"/>
</dbReference>
<dbReference type="SFLD" id="SFLDG01125">
    <property type="entry name" value="C1.1:_Acid_Phosphatase_Like"/>
    <property type="match status" value="1"/>
</dbReference>
<name>A0A1V0GRT7_9RHOB</name>
<gene>
    <name evidence="3" type="ORF">A6J80_09390</name>
</gene>
<dbReference type="InterPro" id="IPR036412">
    <property type="entry name" value="HAD-like_sf"/>
</dbReference>
<feature type="chain" id="PRO_5013364536" evidence="2">
    <location>
        <begin position="26"/>
        <end position="272"/>
    </location>
</feature>
<dbReference type="STRING" id="147645.A6J80_09390"/>
<dbReference type="PIRSF" id="PIRSF019271">
    <property type="entry name" value="Acid_Ptase_C"/>
    <property type="match status" value="1"/>
</dbReference>
<evidence type="ECO:0000256" key="1">
    <source>
        <dbReference type="ARBA" id="ARBA00022729"/>
    </source>
</evidence>
<dbReference type="PANTHER" id="PTHR31284:SF10">
    <property type="entry name" value="ACID PHOSPHATASE-LIKE PROTEIN"/>
    <property type="match status" value="1"/>
</dbReference>
<keyword evidence="3" id="KW-0449">Lipoprotein</keyword>
<keyword evidence="4" id="KW-1185">Reference proteome</keyword>
<protein>
    <submittedName>
        <fullName evidence="3">5'-nucleotidase, lipoprotein e(P4) family</fullName>
    </submittedName>
</protein>
<dbReference type="KEGG" id="pye:A6J80_09390"/>
<dbReference type="NCBIfam" id="TIGR01533">
    <property type="entry name" value="lipo_e_P4"/>
    <property type="match status" value="1"/>
</dbReference>
<feature type="signal peptide" evidence="2">
    <location>
        <begin position="1"/>
        <end position="25"/>
    </location>
</feature>
<dbReference type="GO" id="GO:0009279">
    <property type="term" value="C:cell outer membrane"/>
    <property type="evidence" value="ECO:0007669"/>
    <property type="project" value="InterPro"/>
</dbReference>
<dbReference type="eggNOG" id="COG2503">
    <property type="taxonomic scope" value="Bacteria"/>
</dbReference>
<dbReference type="InterPro" id="IPR023214">
    <property type="entry name" value="HAD_sf"/>
</dbReference>
<reference evidence="3" key="1">
    <citation type="submission" date="2017-12" db="EMBL/GenBank/DDBJ databases">
        <title>FDA dAtabase for Regulatory Grade micrObial Sequences (FDA-ARGOS): Supporting development and validation of Infectious Disease Dx tests.</title>
        <authorList>
            <person name="Campos J."/>
            <person name="Goldberg B."/>
            <person name="Tallon L."/>
            <person name="Sadzewicz L."/>
            <person name="Sengamalay N."/>
            <person name="Ott S."/>
            <person name="Godinez A."/>
            <person name="Nagaraj S."/>
            <person name="Vyas G."/>
            <person name="Aluvathingal J."/>
            <person name="Nadendla S."/>
            <person name="Geyer C."/>
            <person name="Nandy P."/>
            <person name="Hobson J."/>
            <person name="Sichtig H."/>
        </authorList>
    </citation>
    <scope>NUCLEOTIDE SEQUENCE</scope>
    <source>
        <strain evidence="3">FDAARGOS_252</strain>
    </source>
</reference>
<dbReference type="Gene3D" id="3.40.50.1000">
    <property type="entry name" value="HAD superfamily/HAD-like"/>
    <property type="match status" value="1"/>
</dbReference>
<dbReference type="InterPro" id="IPR005519">
    <property type="entry name" value="Acid_phosphat_B-like"/>
</dbReference>
<proteinExistence type="predicted"/>
<dbReference type="Proteomes" id="UP000191257">
    <property type="component" value="Chromosome"/>
</dbReference>
<accession>A0A1V0GRT7</accession>
<sequence length="272" mass="29469">MTRHHISRPLLGLALAALMAPAALAETAAQTPTAPAAAATEVPAAQCPVREFAMGLRYQQQSAEVRALQLQGYALARARLEAAIAKAGDASKLAVVTDLDETAIDNTPLLVRDMQNCHVYDTWDTWGDWELTGKPTPIPGALDFFDFADKSGVAIYYISDRFGESENKAATIATLKELGFPQVSDENVLLYGTSKAERRAVAAKDHQIVLLLGDTLHDFDGVFRKAATDVKRAEVDRNAAHFGADWIVFPNATYGDWSTAPLTAWDAPLKTQ</sequence>
<organism evidence="3 4">
    <name type="scientific">Paracoccus yeei</name>
    <dbReference type="NCBI Taxonomy" id="147645"/>
    <lineage>
        <taxon>Bacteria</taxon>
        <taxon>Pseudomonadati</taxon>
        <taxon>Pseudomonadota</taxon>
        <taxon>Alphaproteobacteria</taxon>
        <taxon>Rhodobacterales</taxon>
        <taxon>Paracoccaceae</taxon>
        <taxon>Paracoccus</taxon>
    </lineage>
</organism>
<dbReference type="SUPFAM" id="SSF56784">
    <property type="entry name" value="HAD-like"/>
    <property type="match status" value="1"/>
</dbReference>